<dbReference type="EMBL" id="FR824297">
    <property type="protein sequence ID" value="CCA24675.1"/>
    <property type="molecule type" value="Genomic_DNA"/>
</dbReference>
<dbReference type="HOGENOM" id="CLU_1974640_0_0_1"/>
<accession>F0WTI4</accession>
<gene>
    <name evidence="1" type="primary">AlNc14C252G9663</name>
    <name evidence="1" type="ORF">ALNC14_108190</name>
</gene>
<reference evidence="1" key="2">
    <citation type="submission" date="2011-02" db="EMBL/GenBank/DDBJ databases">
        <authorList>
            <person name="MacLean D."/>
        </authorList>
    </citation>
    <scope>NUCLEOTIDE SEQUENCE</scope>
</reference>
<name>F0WTI4_9STRA</name>
<proteinExistence type="predicted"/>
<sequence length="132" mass="15308">MGYTIENTFLVACVKDTHVRMFRVWERVAEIKLGSSRFQAVFGFIDLYSYSFIAYREVTADLNAKEKDDNDNQNNIDAALMNKIEIFRHFSNSLTVVLLKTGCETYPNINECVAFQSCNENVFFRTSDRQSF</sequence>
<organism evidence="1">
    <name type="scientific">Albugo laibachii Nc14</name>
    <dbReference type="NCBI Taxonomy" id="890382"/>
    <lineage>
        <taxon>Eukaryota</taxon>
        <taxon>Sar</taxon>
        <taxon>Stramenopiles</taxon>
        <taxon>Oomycota</taxon>
        <taxon>Peronosporomycetes</taxon>
        <taxon>Albuginales</taxon>
        <taxon>Albuginaceae</taxon>
        <taxon>Albugo</taxon>
    </lineage>
</organism>
<reference evidence="1" key="1">
    <citation type="journal article" date="2011" name="PLoS Biol.">
        <title>Gene gain and loss during evolution of obligate parasitism in the white rust pathogen of Arabidopsis thaliana.</title>
        <authorList>
            <person name="Kemen E."/>
            <person name="Gardiner A."/>
            <person name="Schultz-Larsen T."/>
            <person name="Kemen A.C."/>
            <person name="Balmuth A.L."/>
            <person name="Robert-Seilaniantz A."/>
            <person name="Bailey K."/>
            <person name="Holub E."/>
            <person name="Studholme D.J."/>
            <person name="Maclean D."/>
            <person name="Jones J.D."/>
        </authorList>
    </citation>
    <scope>NUCLEOTIDE SEQUENCE</scope>
</reference>
<evidence type="ECO:0000313" key="1">
    <source>
        <dbReference type="EMBL" id="CCA24675.1"/>
    </source>
</evidence>
<dbReference type="AlphaFoldDB" id="F0WTI4"/>
<protein>
    <submittedName>
        <fullName evidence="1">AlNc14C252G9663 protein</fullName>
    </submittedName>
</protein>